<dbReference type="HOGENOM" id="CLU_852706_0_0_1"/>
<feature type="compositionally biased region" description="Low complexity" evidence="1">
    <location>
        <begin position="57"/>
        <end position="105"/>
    </location>
</feature>
<dbReference type="AlphaFoldDB" id="A0A067SLS3"/>
<keyword evidence="3" id="KW-0732">Signal</keyword>
<reference evidence="5" key="1">
    <citation type="journal article" date="2014" name="Proc. Natl. Acad. Sci. U.S.A.">
        <title>Extensive sampling of basidiomycete genomes demonstrates inadequacy of the white-rot/brown-rot paradigm for wood decay fungi.</title>
        <authorList>
            <person name="Riley R."/>
            <person name="Salamov A.A."/>
            <person name="Brown D.W."/>
            <person name="Nagy L.G."/>
            <person name="Floudas D."/>
            <person name="Held B.W."/>
            <person name="Levasseur A."/>
            <person name="Lombard V."/>
            <person name="Morin E."/>
            <person name="Otillar R."/>
            <person name="Lindquist E.A."/>
            <person name="Sun H."/>
            <person name="LaButti K.M."/>
            <person name="Schmutz J."/>
            <person name="Jabbour D."/>
            <person name="Luo H."/>
            <person name="Baker S.E."/>
            <person name="Pisabarro A.G."/>
            <person name="Walton J.D."/>
            <person name="Blanchette R.A."/>
            <person name="Henrissat B."/>
            <person name="Martin F."/>
            <person name="Cullen D."/>
            <person name="Hibbett D.S."/>
            <person name="Grigoriev I.V."/>
        </authorList>
    </citation>
    <scope>NUCLEOTIDE SEQUENCE [LARGE SCALE GENOMIC DNA]</scope>
    <source>
        <strain evidence="5">CBS 339.88</strain>
    </source>
</reference>
<feature type="chain" id="PRO_5001649024" description="Mid2 domain-containing protein" evidence="3">
    <location>
        <begin position="27"/>
        <end position="326"/>
    </location>
</feature>
<feature type="signal peptide" evidence="3">
    <location>
        <begin position="1"/>
        <end position="26"/>
    </location>
</feature>
<feature type="region of interest" description="Disordered" evidence="1">
    <location>
        <begin position="46"/>
        <end position="105"/>
    </location>
</feature>
<accession>A0A067SLS3</accession>
<evidence type="ECO:0000256" key="3">
    <source>
        <dbReference type="SAM" id="SignalP"/>
    </source>
</evidence>
<dbReference type="EMBL" id="KL142391">
    <property type="protein sequence ID" value="KDR71890.1"/>
    <property type="molecule type" value="Genomic_DNA"/>
</dbReference>
<feature type="compositionally biased region" description="Basic and acidic residues" evidence="1">
    <location>
        <begin position="233"/>
        <end position="243"/>
    </location>
</feature>
<keyword evidence="2" id="KW-0812">Transmembrane</keyword>
<proteinExistence type="predicted"/>
<gene>
    <name evidence="4" type="ORF">GALMADRAFT_143655</name>
</gene>
<keyword evidence="2" id="KW-1133">Transmembrane helix</keyword>
<organism evidence="4 5">
    <name type="scientific">Galerina marginata (strain CBS 339.88)</name>
    <dbReference type="NCBI Taxonomy" id="685588"/>
    <lineage>
        <taxon>Eukaryota</taxon>
        <taxon>Fungi</taxon>
        <taxon>Dikarya</taxon>
        <taxon>Basidiomycota</taxon>
        <taxon>Agaricomycotina</taxon>
        <taxon>Agaricomycetes</taxon>
        <taxon>Agaricomycetidae</taxon>
        <taxon>Agaricales</taxon>
        <taxon>Agaricineae</taxon>
        <taxon>Strophariaceae</taxon>
        <taxon>Galerina</taxon>
    </lineage>
</organism>
<sequence length="326" mass="34997">MSQTRLSTSVIHFLFLFFLLVAPAQAIIVGEFHQGFQRDMPEAELSSYARRQESQLTSVSSRSSTSSSSTSTTRSRTSTTSSRSLTDDFPSPTSFRRSSSTSSTSYSRQTTFSRLSYYADGTSFSRSFTSSSPPSTSGDSLLPEISNSVSTPDSQSSRRLPSQAIPAIIGGVVGCLSVTFIVICVLLCKRRARNRKDVENGGPAKPFGSGASFRLLANADPDPTPITPFLETSRSEPMEEKLKPPKLSLSPSSPTSTSMTPGSAVSQLSLIDQLNTIKAQIQQVEILARNGTPCGSPVDLHEPPPKYVASYGNSASQVVVKTRKGK</sequence>
<feature type="compositionally biased region" description="Polar residues" evidence="1">
    <location>
        <begin position="145"/>
        <end position="159"/>
    </location>
</feature>
<keyword evidence="2" id="KW-0472">Membrane</keyword>
<dbReference type="Proteomes" id="UP000027222">
    <property type="component" value="Unassembled WGS sequence"/>
</dbReference>
<protein>
    <recommendedName>
        <fullName evidence="6">Mid2 domain-containing protein</fullName>
    </recommendedName>
</protein>
<keyword evidence="5" id="KW-1185">Reference proteome</keyword>
<evidence type="ECO:0000313" key="4">
    <source>
        <dbReference type="EMBL" id="KDR71890.1"/>
    </source>
</evidence>
<evidence type="ECO:0000256" key="2">
    <source>
        <dbReference type="SAM" id="Phobius"/>
    </source>
</evidence>
<feature type="compositionally biased region" description="Low complexity" evidence="1">
    <location>
        <begin position="245"/>
        <end position="261"/>
    </location>
</feature>
<feature type="compositionally biased region" description="Low complexity" evidence="1">
    <location>
        <begin position="125"/>
        <end position="140"/>
    </location>
</feature>
<feature type="transmembrane region" description="Helical" evidence="2">
    <location>
        <begin position="164"/>
        <end position="188"/>
    </location>
</feature>
<evidence type="ECO:0000313" key="5">
    <source>
        <dbReference type="Proteomes" id="UP000027222"/>
    </source>
</evidence>
<name>A0A067SLS3_GALM3</name>
<evidence type="ECO:0000256" key="1">
    <source>
        <dbReference type="SAM" id="MobiDB-lite"/>
    </source>
</evidence>
<feature type="region of interest" description="Disordered" evidence="1">
    <location>
        <begin position="125"/>
        <end position="159"/>
    </location>
</feature>
<feature type="region of interest" description="Disordered" evidence="1">
    <location>
        <begin position="196"/>
        <end position="263"/>
    </location>
</feature>
<evidence type="ECO:0008006" key="6">
    <source>
        <dbReference type="Google" id="ProtNLM"/>
    </source>
</evidence>